<sequence length="77" mass="9163">MAKHRLVRVINARVVSNIFAYQGACLPSLFVADYITWKISWNEALDYRDRRREYNGYFLGVIERNDFPGTLIRHKRT</sequence>
<evidence type="ECO:0000313" key="1">
    <source>
        <dbReference type="EMBL" id="VFK02896.1"/>
    </source>
</evidence>
<dbReference type="EMBL" id="CAADFI010000311">
    <property type="protein sequence ID" value="VFK02896.1"/>
    <property type="molecule type" value="Genomic_DNA"/>
</dbReference>
<reference evidence="1" key="1">
    <citation type="submission" date="2019-02" db="EMBL/GenBank/DDBJ databases">
        <authorList>
            <person name="Gruber-Vodicka R. H."/>
            <person name="Seah K. B. B."/>
        </authorList>
    </citation>
    <scope>NUCLEOTIDE SEQUENCE</scope>
    <source>
        <strain evidence="3">BECK_SA2B12</strain>
        <strain evidence="2">BECK_SA2B15</strain>
        <strain evidence="1">BECK_SA2B20</strain>
    </source>
</reference>
<evidence type="ECO:0000313" key="3">
    <source>
        <dbReference type="EMBL" id="VFK06699.1"/>
    </source>
</evidence>
<organism evidence="1">
    <name type="scientific">Candidatus Kentrum eta</name>
    <dbReference type="NCBI Taxonomy" id="2126337"/>
    <lineage>
        <taxon>Bacteria</taxon>
        <taxon>Pseudomonadati</taxon>
        <taxon>Pseudomonadota</taxon>
        <taxon>Gammaproteobacteria</taxon>
        <taxon>Candidatus Kentrum</taxon>
    </lineage>
</organism>
<name>A0A450VDM9_9GAMM</name>
<dbReference type="EMBL" id="CAADFG010000309">
    <property type="protein sequence ID" value="VFK03164.1"/>
    <property type="molecule type" value="Genomic_DNA"/>
</dbReference>
<gene>
    <name evidence="2" type="ORF">BECKH772A_GA0070896_103094</name>
    <name evidence="1" type="ORF">BECKH772B_GA0070898_103114</name>
    <name evidence="3" type="ORF">BECKH772C_GA0070978_103692</name>
</gene>
<accession>A0A450VDM9</accession>
<dbReference type="AlphaFoldDB" id="A0A450VDM9"/>
<proteinExistence type="predicted"/>
<dbReference type="EMBL" id="CAADFJ010000369">
    <property type="protein sequence ID" value="VFK06699.1"/>
    <property type="molecule type" value="Genomic_DNA"/>
</dbReference>
<evidence type="ECO:0000313" key="2">
    <source>
        <dbReference type="EMBL" id="VFK03164.1"/>
    </source>
</evidence>
<protein>
    <submittedName>
        <fullName evidence="1">Uncharacterized protein</fullName>
    </submittedName>
</protein>